<evidence type="ECO:0000256" key="1">
    <source>
        <dbReference type="SAM" id="MobiDB-lite"/>
    </source>
</evidence>
<evidence type="ECO:0000313" key="2">
    <source>
        <dbReference type="EMBL" id="CAK0823651.1"/>
    </source>
</evidence>
<keyword evidence="3" id="KW-1185">Reference proteome</keyword>
<feature type="non-terminal residue" evidence="2">
    <location>
        <position position="203"/>
    </location>
</feature>
<sequence>MLSRAGRHLEAQMAVKDAQRCLSGVLAWAEDCGPGDPGVDPIAEEARALRCAAVLAEAIEMEQLLAQAPNPAQQGAYDQPPRQEDAASACLQAYAWASELAAEQLPKTHPVAAVAQRLHRLSAKVNQQTVLPPLDKSGARGREAGMAGSQTGVYPRVAVAQQDQQGSSAPPAEPAPTFARSHGRESPGGGQDGPAPADAAKEP</sequence>
<accession>A0ABN9RYU2</accession>
<proteinExistence type="predicted"/>
<name>A0ABN9RYU2_9DINO</name>
<dbReference type="Proteomes" id="UP001189429">
    <property type="component" value="Unassembled WGS sequence"/>
</dbReference>
<feature type="region of interest" description="Disordered" evidence="1">
    <location>
        <begin position="129"/>
        <end position="203"/>
    </location>
</feature>
<feature type="compositionally biased region" description="Low complexity" evidence="1">
    <location>
        <begin position="193"/>
        <end position="203"/>
    </location>
</feature>
<evidence type="ECO:0000313" key="3">
    <source>
        <dbReference type="Proteomes" id="UP001189429"/>
    </source>
</evidence>
<protein>
    <recommendedName>
        <fullName evidence="4">KIF-binding protein</fullName>
    </recommendedName>
</protein>
<dbReference type="EMBL" id="CAUYUJ010008338">
    <property type="protein sequence ID" value="CAK0823651.1"/>
    <property type="molecule type" value="Genomic_DNA"/>
</dbReference>
<organism evidence="2 3">
    <name type="scientific">Prorocentrum cordatum</name>
    <dbReference type="NCBI Taxonomy" id="2364126"/>
    <lineage>
        <taxon>Eukaryota</taxon>
        <taxon>Sar</taxon>
        <taxon>Alveolata</taxon>
        <taxon>Dinophyceae</taxon>
        <taxon>Prorocentrales</taxon>
        <taxon>Prorocentraceae</taxon>
        <taxon>Prorocentrum</taxon>
    </lineage>
</organism>
<evidence type="ECO:0008006" key="4">
    <source>
        <dbReference type="Google" id="ProtNLM"/>
    </source>
</evidence>
<reference evidence="2" key="1">
    <citation type="submission" date="2023-10" db="EMBL/GenBank/DDBJ databases">
        <authorList>
            <person name="Chen Y."/>
            <person name="Shah S."/>
            <person name="Dougan E. K."/>
            <person name="Thang M."/>
            <person name="Chan C."/>
        </authorList>
    </citation>
    <scope>NUCLEOTIDE SEQUENCE [LARGE SCALE GENOMIC DNA]</scope>
</reference>
<comment type="caution">
    <text evidence="2">The sequence shown here is derived from an EMBL/GenBank/DDBJ whole genome shotgun (WGS) entry which is preliminary data.</text>
</comment>
<gene>
    <name evidence="2" type="ORF">PCOR1329_LOCUS24294</name>
</gene>